<evidence type="ECO:0000313" key="1">
    <source>
        <dbReference type="EMBL" id="PAV66597.1"/>
    </source>
</evidence>
<reference evidence="1 2" key="1">
    <citation type="journal article" date="2017" name="Curr. Biol.">
        <title>Genome architecture and evolution of a unichromosomal asexual nematode.</title>
        <authorList>
            <person name="Fradin H."/>
            <person name="Zegar C."/>
            <person name="Gutwein M."/>
            <person name="Lucas J."/>
            <person name="Kovtun M."/>
            <person name="Corcoran D."/>
            <person name="Baugh L.R."/>
            <person name="Kiontke K."/>
            <person name="Gunsalus K."/>
            <person name="Fitch D.H."/>
            <person name="Piano F."/>
        </authorList>
    </citation>
    <scope>NUCLEOTIDE SEQUENCE [LARGE SCALE GENOMIC DNA]</scope>
    <source>
        <strain evidence="1">PF1309</strain>
    </source>
</reference>
<gene>
    <name evidence="1" type="ORF">WR25_03832</name>
</gene>
<dbReference type="EMBL" id="LIAE01010078">
    <property type="protein sequence ID" value="PAV66597.1"/>
    <property type="molecule type" value="Genomic_DNA"/>
</dbReference>
<name>A0A2A2JY00_9BILA</name>
<proteinExistence type="predicted"/>
<protein>
    <submittedName>
        <fullName evidence="1">Uncharacterized protein</fullName>
    </submittedName>
</protein>
<sequence length="99" mass="10075">MRAGIGLLLQPLRQLGLPPATGQQPQQEPTFARAKPASHVQAAGLQVDLAADESVGSPGCRTTAGAGGDNHWHAVCDVLQSLGPGFGDMACAKAGNHQP</sequence>
<evidence type="ECO:0000313" key="2">
    <source>
        <dbReference type="Proteomes" id="UP000218231"/>
    </source>
</evidence>
<dbReference type="AlphaFoldDB" id="A0A2A2JY00"/>
<accession>A0A2A2JY00</accession>
<keyword evidence="2" id="KW-1185">Reference proteome</keyword>
<dbReference type="Proteomes" id="UP000218231">
    <property type="component" value="Unassembled WGS sequence"/>
</dbReference>
<comment type="caution">
    <text evidence="1">The sequence shown here is derived from an EMBL/GenBank/DDBJ whole genome shotgun (WGS) entry which is preliminary data.</text>
</comment>
<organism evidence="1 2">
    <name type="scientific">Diploscapter pachys</name>
    <dbReference type="NCBI Taxonomy" id="2018661"/>
    <lineage>
        <taxon>Eukaryota</taxon>
        <taxon>Metazoa</taxon>
        <taxon>Ecdysozoa</taxon>
        <taxon>Nematoda</taxon>
        <taxon>Chromadorea</taxon>
        <taxon>Rhabditida</taxon>
        <taxon>Rhabditina</taxon>
        <taxon>Rhabditomorpha</taxon>
        <taxon>Rhabditoidea</taxon>
        <taxon>Rhabditidae</taxon>
        <taxon>Diploscapter</taxon>
    </lineage>
</organism>